<evidence type="ECO:0000313" key="3">
    <source>
        <dbReference type="Proteomes" id="UP000324222"/>
    </source>
</evidence>
<organism evidence="2 3">
    <name type="scientific">Portunus trituberculatus</name>
    <name type="common">Swimming crab</name>
    <name type="synonym">Neptunus trituberculatus</name>
    <dbReference type="NCBI Taxonomy" id="210409"/>
    <lineage>
        <taxon>Eukaryota</taxon>
        <taxon>Metazoa</taxon>
        <taxon>Ecdysozoa</taxon>
        <taxon>Arthropoda</taxon>
        <taxon>Crustacea</taxon>
        <taxon>Multicrustacea</taxon>
        <taxon>Malacostraca</taxon>
        <taxon>Eumalacostraca</taxon>
        <taxon>Eucarida</taxon>
        <taxon>Decapoda</taxon>
        <taxon>Pleocyemata</taxon>
        <taxon>Brachyura</taxon>
        <taxon>Eubrachyura</taxon>
        <taxon>Portunoidea</taxon>
        <taxon>Portunidae</taxon>
        <taxon>Portuninae</taxon>
        <taxon>Portunus</taxon>
    </lineage>
</organism>
<dbReference type="EMBL" id="VSRR010119447">
    <property type="protein sequence ID" value="MPC99699.1"/>
    <property type="molecule type" value="Genomic_DNA"/>
</dbReference>
<feature type="region of interest" description="Disordered" evidence="1">
    <location>
        <begin position="1"/>
        <end position="37"/>
    </location>
</feature>
<evidence type="ECO:0000256" key="1">
    <source>
        <dbReference type="SAM" id="MobiDB-lite"/>
    </source>
</evidence>
<dbReference type="Proteomes" id="UP000324222">
    <property type="component" value="Unassembled WGS sequence"/>
</dbReference>
<dbReference type="AlphaFoldDB" id="A0A5B7JXZ6"/>
<keyword evidence="3" id="KW-1185">Reference proteome</keyword>
<sequence length="154" mass="16982">MPDPRRRHEEEEGGGGDELFPAPTYQPPPPPSPDDSFIHAGTQRARQARLSAPNTPAFASRVVCMQRDAAVAGTACCDECNNVNVQYSSHWDHAAFHLPPSTVSRSECRMILRGRGGGGSPTSKILSILTQSITMRSFLWFFEHSSSKVWPQIF</sequence>
<accession>A0A5B7JXZ6</accession>
<name>A0A5B7JXZ6_PORTR</name>
<evidence type="ECO:0000313" key="2">
    <source>
        <dbReference type="EMBL" id="MPC99699.1"/>
    </source>
</evidence>
<proteinExistence type="predicted"/>
<gene>
    <name evidence="2" type="ORF">E2C01_095127</name>
</gene>
<comment type="caution">
    <text evidence="2">The sequence shown here is derived from an EMBL/GenBank/DDBJ whole genome shotgun (WGS) entry which is preliminary data.</text>
</comment>
<feature type="compositionally biased region" description="Pro residues" evidence="1">
    <location>
        <begin position="24"/>
        <end position="33"/>
    </location>
</feature>
<feature type="compositionally biased region" description="Basic and acidic residues" evidence="1">
    <location>
        <begin position="1"/>
        <end position="10"/>
    </location>
</feature>
<protein>
    <submittedName>
        <fullName evidence="2">Uncharacterized protein</fullName>
    </submittedName>
</protein>
<reference evidence="2 3" key="1">
    <citation type="submission" date="2019-05" db="EMBL/GenBank/DDBJ databases">
        <title>Another draft genome of Portunus trituberculatus and its Hox gene families provides insights of decapod evolution.</title>
        <authorList>
            <person name="Jeong J.-H."/>
            <person name="Song I."/>
            <person name="Kim S."/>
            <person name="Choi T."/>
            <person name="Kim D."/>
            <person name="Ryu S."/>
            <person name="Kim W."/>
        </authorList>
    </citation>
    <scope>NUCLEOTIDE SEQUENCE [LARGE SCALE GENOMIC DNA]</scope>
    <source>
        <tissue evidence="2">Muscle</tissue>
    </source>
</reference>